<name>A0AAE3JPW9_9FLAO</name>
<gene>
    <name evidence="3" type="ORF">L3X37_09735</name>
</gene>
<dbReference type="RefSeq" id="WP_237239985.1">
    <property type="nucleotide sequence ID" value="NZ_JAKKDU010000010.1"/>
</dbReference>
<dbReference type="EMBL" id="JAKKDU010000010">
    <property type="protein sequence ID" value="MCF7568645.1"/>
    <property type="molecule type" value="Genomic_DNA"/>
</dbReference>
<dbReference type="PANTHER" id="PTHR12526">
    <property type="entry name" value="GLYCOSYLTRANSFERASE"/>
    <property type="match status" value="1"/>
</dbReference>
<dbReference type="AlphaFoldDB" id="A0AAE3JPW9"/>
<dbReference type="InterPro" id="IPR028098">
    <property type="entry name" value="Glyco_trans_4-like_N"/>
</dbReference>
<dbReference type="SUPFAM" id="SSF53756">
    <property type="entry name" value="UDP-Glycosyltransferase/glycogen phosphorylase"/>
    <property type="match status" value="1"/>
</dbReference>
<keyword evidence="3" id="KW-0808">Transferase</keyword>
<dbReference type="GO" id="GO:0016757">
    <property type="term" value="F:glycosyltransferase activity"/>
    <property type="evidence" value="ECO:0007669"/>
    <property type="project" value="UniProtKB-KW"/>
</dbReference>
<keyword evidence="3" id="KW-0328">Glycosyltransferase</keyword>
<evidence type="ECO:0000259" key="1">
    <source>
        <dbReference type="Pfam" id="PF00534"/>
    </source>
</evidence>
<dbReference type="EC" id="2.4.-.-" evidence="3"/>
<sequence>MKILHIINSLDTGGAEKLILETLPLLNKKNVKTDLAVLNGYEYPFLKALKKLNCCKVISLGNKSVYNPLLIFKIIPLLKHYDLVHVHIFPSLYWVALAKIISFSKTKLVYTEHSTSNNRRKKYIFKIIDKIIYSFYSKIITISLEVDYNIKSHLGFKNERFVLIKNGINLETIKNSDPIARNEISSNLNDSFSIVTQVSSFRYPKDQKTVIKSLKKLEDNVVLVLVGDGPLRDECEDLAKEIGVAHKVFFLGIRMDVIGILKASNIIILSSHHEGLSLSCVEGMASGKAFIASDAPGLGDIVRDAGILFPIDDDDSLAKEINKLLSDKLHYSEVVVNCLNRAEDYSIKNTINKEINLYKSLLENEIFIQTR</sequence>
<comment type="caution">
    <text evidence="3">The sequence shown here is derived from an EMBL/GenBank/DDBJ whole genome shotgun (WGS) entry which is preliminary data.</text>
</comment>
<evidence type="ECO:0000259" key="2">
    <source>
        <dbReference type="Pfam" id="PF13439"/>
    </source>
</evidence>
<dbReference type="Pfam" id="PF00534">
    <property type="entry name" value="Glycos_transf_1"/>
    <property type="match status" value="1"/>
</dbReference>
<dbReference type="Gene3D" id="3.40.50.2000">
    <property type="entry name" value="Glycogen Phosphorylase B"/>
    <property type="match status" value="2"/>
</dbReference>
<dbReference type="Pfam" id="PF13439">
    <property type="entry name" value="Glyco_transf_4"/>
    <property type="match status" value="1"/>
</dbReference>
<evidence type="ECO:0000313" key="4">
    <source>
        <dbReference type="Proteomes" id="UP001199795"/>
    </source>
</evidence>
<feature type="domain" description="Glycosyl transferase family 1" evidence="1">
    <location>
        <begin position="185"/>
        <end position="330"/>
    </location>
</feature>
<dbReference type="PANTHER" id="PTHR12526:SF630">
    <property type="entry name" value="GLYCOSYLTRANSFERASE"/>
    <property type="match status" value="1"/>
</dbReference>
<organism evidence="3 4">
    <name type="scientific">Wocania arenilitoris</name>
    <dbReference type="NCBI Taxonomy" id="2044858"/>
    <lineage>
        <taxon>Bacteria</taxon>
        <taxon>Pseudomonadati</taxon>
        <taxon>Bacteroidota</taxon>
        <taxon>Flavobacteriia</taxon>
        <taxon>Flavobacteriales</taxon>
        <taxon>Flavobacteriaceae</taxon>
        <taxon>Wocania</taxon>
    </lineage>
</organism>
<feature type="domain" description="Glycosyltransferase subfamily 4-like N-terminal" evidence="2">
    <location>
        <begin position="13"/>
        <end position="171"/>
    </location>
</feature>
<dbReference type="Proteomes" id="UP001199795">
    <property type="component" value="Unassembled WGS sequence"/>
</dbReference>
<reference evidence="3" key="1">
    <citation type="submission" date="2022-01" db="EMBL/GenBank/DDBJ databases">
        <title>Draft genome sequence of Sabulilitoribacter arenilitoris KCTC 52401.</title>
        <authorList>
            <person name="Oh J.-S."/>
        </authorList>
    </citation>
    <scope>NUCLEOTIDE SEQUENCE</scope>
    <source>
        <strain evidence="3">HMF6543</strain>
    </source>
</reference>
<protein>
    <submittedName>
        <fullName evidence="3">Glycosyltransferase</fullName>
        <ecNumber evidence="3">2.4.-.-</ecNumber>
    </submittedName>
</protein>
<proteinExistence type="predicted"/>
<keyword evidence="4" id="KW-1185">Reference proteome</keyword>
<evidence type="ECO:0000313" key="3">
    <source>
        <dbReference type="EMBL" id="MCF7568645.1"/>
    </source>
</evidence>
<accession>A0AAE3JPW9</accession>
<dbReference type="InterPro" id="IPR001296">
    <property type="entry name" value="Glyco_trans_1"/>
</dbReference>